<evidence type="ECO:0000256" key="4">
    <source>
        <dbReference type="ARBA" id="ARBA00022827"/>
    </source>
</evidence>
<evidence type="ECO:0000256" key="2">
    <source>
        <dbReference type="ARBA" id="ARBA00009347"/>
    </source>
</evidence>
<evidence type="ECO:0000259" key="8">
    <source>
        <dbReference type="Pfam" id="PF02770"/>
    </source>
</evidence>
<dbReference type="PANTHER" id="PTHR43292">
    <property type="entry name" value="ACYL-COA DEHYDROGENASE"/>
    <property type="match status" value="1"/>
</dbReference>
<evidence type="ECO:0000313" key="10">
    <source>
        <dbReference type="EMBL" id="GGC58848.1"/>
    </source>
</evidence>
<evidence type="ECO:0000259" key="9">
    <source>
        <dbReference type="Pfam" id="PF02771"/>
    </source>
</evidence>
<keyword evidence="4 6" id="KW-0274">FAD</keyword>
<evidence type="ECO:0000313" key="11">
    <source>
        <dbReference type="Proteomes" id="UP000637002"/>
    </source>
</evidence>
<reference evidence="10" key="2">
    <citation type="submission" date="2020-09" db="EMBL/GenBank/DDBJ databases">
        <authorList>
            <person name="Sun Q."/>
            <person name="Zhou Y."/>
        </authorList>
    </citation>
    <scope>NUCLEOTIDE SEQUENCE</scope>
    <source>
        <strain evidence="10">CGMCC 1.12919</strain>
    </source>
</reference>
<evidence type="ECO:0000256" key="5">
    <source>
        <dbReference type="ARBA" id="ARBA00023002"/>
    </source>
</evidence>
<protein>
    <submittedName>
        <fullName evidence="10">Acyl-CoA dehydrogenase</fullName>
    </submittedName>
</protein>
<gene>
    <name evidence="10" type="ORF">GCM10010994_17100</name>
</gene>
<evidence type="ECO:0000259" key="7">
    <source>
        <dbReference type="Pfam" id="PF00441"/>
    </source>
</evidence>
<dbReference type="InterPro" id="IPR036250">
    <property type="entry name" value="AcylCo_DH-like_C"/>
</dbReference>
<keyword evidence="5 6" id="KW-0560">Oxidoreductase</keyword>
<evidence type="ECO:0000256" key="1">
    <source>
        <dbReference type="ARBA" id="ARBA00001974"/>
    </source>
</evidence>
<dbReference type="PANTHER" id="PTHR43292:SF4">
    <property type="entry name" value="ACYL-COA DEHYDROGENASE FADE34"/>
    <property type="match status" value="1"/>
</dbReference>
<dbReference type="InterPro" id="IPR037069">
    <property type="entry name" value="AcylCoA_DH/ox_N_sf"/>
</dbReference>
<comment type="similarity">
    <text evidence="2 6">Belongs to the acyl-CoA dehydrogenase family.</text>
</comment>
<organism evidence="10 11">
    <name type="scientific">Chelatococcus reniformis</name>
    <dbReference type="NCBI Taxonomy" id="1494448"/>
    <lineage>
        <taxon>Bacteria</taxon>
        <taxon>Pseudomonadati</taxon>
        <taxon>Pseudomonadota</taxon>
        <taxon>Alphaproteobacteria</taxon>
        <taxon>Hyphomicrobiales</taxon>
        <taxon>Chelatococcaceae</taxon>
        <taxon>Chelatococcus</taxon>
    </lineage>
</organism>
<dbReference type="Proteomes" id="UP000637002">
    <property type="component" value="Unassembled WGS sequence"/>
</dbReference>
<dbReference type="Gene3D" id="2.40.110.10">
    <property type="entry name" value="Butyryl-CoA Dehydrogenase, subunit A, domain 2"/>
    <property type="match status" value="1"/>
</dbReference>
<dbReference type="SUPFAM" id="SSF56645">
    <property type="entry name" value="Acyl-CoA dehydrogenase NM domain-like"/>
    <property type="match status" value="1"/>
</dbReference>
<dbReference type="GO" id="GO:0005886">
    <property type="term" value="C:plasma membrane"/>
    <property type="evidence" value="ECO:0007669"/>
    <property type="project" value="TreeGrafter"/>
</dbReference>
<feature type="domain" description="Acyl-CoA oxidase/dehydrogenase middle" evidence="8">
    <location>
        <begin position="108"/>
        <end position="203"/>
    </location>
</feature>
<sequence>MDFNLPGEDDPRRREIRAWLEANPSPTYRQLAERGWTAPNWPAPWGLSAGPELVVMLDEELERAGIRHPHQLNAIALNQCGQSLLTWGTEEQRQRFLPPALACEERWCMLFSEPSGGSDLGNLRTTARRVGDDYVINGQKIWNSHADISQIGVIIVRTDSAVPKHKGLSVFILDMKTPGVTVRPIVDMSGEVNEYNEVFLEDVRVPAAHRLGQEGDGWRIVVEQLQTERQGMTMPGAVWGSGPTARELLDGLIRTGRIKNPLIRDDAAKLFIEGELLRLLTYRHLSNKINGKPAGVEGNLGKMIASPHGQRLSDLAKRSQGAAGMVKNRDVLPLPDKHYGLFDNWDYAYWFSPAATLGVGTQEILKNTVAERILGLPRDLDPTAATPFNQINRPQVAPARLAAER</sequence>
<reference evidence="10" key="1">
    <citation type="journal article" date="2014" name="Int. J. Syst. Evol. Microbiol.">
        <title>Complete genome sequence of Corynebacterium casei LMG S-19264T (=DSM 44701T), isolated from a smear-ripened cheese.</title>
        <authorList>
            <consortium name="US DOE Joint Genome Institute (JGI-PGF)"/>
            <person name="Walter F."/>
            <person name="Albersmeier A."/>
            <person name="Kalinowski J."/>
            <person name="Ruckert C."/>
        </authorList>
    </citation>
    <scope>NUCLEOTIDE SEQUENCE</scope>
    <source>
        <strain evidence="10">CGMCC 1.12919</strain>
    </source>
</reference>
<name>A0A916U406_9HYPH</name>
<evidence type="ECO:0000256" key="3">
    <source>
        <dbReference type="ARBA" id="ARBA00022630"/>
    </source>
</evidence>
<dbReference type="InterPro" id="IPR006091">
    <property type="entry name" value="Acyl-CoA_Oxase/DH_mid-dom"/>
</dbReference>
<dbReference type="Gene3D" id="1.10.540.10">
    <property type="entry name" value="Acyl-CoA dehydrogenase/oxidase, N-terminal domain"/>
    <property type="match status" value="1"/>
</dbReference>
<dbReference type="EMBL" id="BMGG01000003">
    <property type="protein sequence ID" value="GGC58848.1"/>
    <property type="molecule type" value="Genomic_DNA"/>
</dbReference>
<dbReference type="InterPro" id="IPR046373">
    <property type="entry name" value="Acyl-CoA_Oxase/DH_mid-dom_sf"/>
</dbReference>
<proteinExistence type="inferred from homology"/>
<keyword evidence="11" id="KW-1185">Reference proteome</keyword>
<dbReference type="InterPro" id="IPR052161">
    <property type="entry name" value="Mycobact_Acyl-CoA_DH"/>
</dbReference>
<feature type="domain" description="Acyl-CoA dehydrogenase/oxidase N-terminal" evidence="9">
    <location>
        <begin position="14"/>
        <end position="102"/>
    </location>
</feature>
<dbReference type="AlphaFoldDB" id="A0A916U406"/>
<comment type="cofactor">
    <cofactor evidence="1 6">
        <name>FAD</name>
        <dbReference type="ChEBI" id="CHEBI:57692"/>
    </cofactor>
</comment>
<comment type="caution">
    <text evidence="10">The sequence shown here is derived from an EMBL/GenBank/DDBJ whole genome shotgun (WGS) entry which is preliminary data.</text>
</comment>
<dbReference type="GO" id="GO:0016627">
    <property type="term" value="F:oxidoreductase activity, acting on the CH-CH group of donors"/>
    <property type="evidence" value="ECO:0007669"/>
    <property type="project" value="InterPro"/>
</dbReference>
<feature type="domain" description="Acyl-CoA dehydrogenase/oxidase C-terminal" evidence="7">
    <location>
        <begin position="215"/>
        <end position="374"/>
    </location>
</feature>
<dbReference type="GO" id="GO:0050660">
    <property type="term" value="F:flavin adenine dinucleotide binding"/>
    <property type="evidence" value="ECO:0007669"/>
    <property type="project" value="InterPro"/>
</dbReference>
<dbReference type="SUPFAM" id="SSF47203">
    <property type="entry name" value="Acyl-CoA dehydrogenase C-terminal domain-like"/>
    <property type="match status" value="1"/>
</dbReference>
<evidence type="ECO:0000256" key="6">
    <source>
        <dbReference type="RuleBase" id="RU362125"/>
    </source>
</evidence>
<accession>A0A916U406</accession>
<keyword evidence="3 6" id="KW-0285">Flavoprotein</keyword>
<dbReference type="Pfam" id="PF00441">
    <property type="entry name" value="Acyl-CoA_dh_1"/>
    <property type="match status" value="1"/>
</dbReference>
<dbReference type="InterPro" id="IPR009100">
    <property type="entry name" value="AcylCoA_DH/oxidase_NM_dom_sf"/>
</dbReference>
<dbReference type="Gene3D" id="1.20.140.10">
    <property type="entry name" value="Butyryl-CoA Dehydrogenase, subunit A, domain 3"/>
    <property type="match status" value="1"/>
</dbReference>
<dbReference type="InterPro" id="IPR013786">
    <property type="entry name" value="AcylCoA_DH/ox_N"/>
</dbReference>
<dbReference type="Pfam" id="PF02771">
    <property type="entry name" value="Acyl-CoA_dh_N"/>
    <property type="match status" value="1"/>
</dbReference>
<dbReference type="RefSeq" id="WP_188608750.1">
    <property type="nucleotide sequence ID" value="NZ_BMGG01000003.1"/>
</dbReference>
<dbReference type="InterPro" id="IPR009075">
    <property type="entry name" value="AcylCo_DH/oxidase_C"/>
</dbReference>
<dbReference type="Pfam" id="PF02770">
    <property type="entry name" value="Acyl-CoA_dh_M"/>
    <property type="match status" value="1"/>
</dbReference>
<dbReference type="FunFam" id="2.40.110.10:FF:000011">
    <property type="entry name" value="Acyl-CoA dehydrogenase FadE34"/>
    <property type="match status" value="1"/>
</dbReference>